<dbReference type="InterPro" id="IPR029045">
    <property type="entry name" value="ClpP/crotonase-like_dom_sf"/>
</dbReference>
<evidence type="ECO:0000256" key="4">
    <source>
        <dbReference type="ARBA" id="ARBA00022825"/>
    </source>
</evidence>
<dbReference type="AlphaFoldDB" id="A0A162JW43"/>
<evidence type="ECO:0000256" key="1">
    <source>
        <dbReference type="ARBA" id="ARBA00008683"/>
    </source>
</evidence>
<proteinExistence type="inferred from homology"/>
<dbReference type="RefSeq" id="WP_062769120.1">
    <property type="nucleotide sequence ID" value="NZ_CP121045.1"/>
</dbReference>
<dbReference type="Gene3D" id="3.90.226.10">
    <property type="entry name" value="2-enoyl-CoA Hydratase, Chain A, domain 1"/>
    <property type="match status" value="1"/>
</dbReference>
<comment type="similarity">
    <text evidence="1">Belongs to the peptidase S49 family.</text>
</comment>
<name>A0A162JW43_9PROT</name>
<dbReference type="GO" id="GO:0008236">
    <property type="term" value="F:serine-type peptidase activity"/>
    <property type="evidence" value="ECO:0007669"/>
    <property type="project" value="UniProtKB-KW"/>
</dbReference>
<evidence type="ECO:0000256" key="2">
    <source>
        <dbReference type="ARBA" id="ARBA00022670"/>
    </source>
</evidence>
<sequence length="291" mass="32153">MTDKPSRFRRLLRLLPVKRFRNPPPVVAVLRLEGMIMSGRSFQANLSYEALKPLIERAFKVPEAKAVALVINSPGGSPAQSSLIWKHIRARAAERKLPVVAFVEDVAASGGYWLAMAGDEIYLDETSMVGSIGVVSAGFGFDRAMARLGLDRRVYTMGNSKMRLDPFQPEKAEDIAWLGGIQEQVHQRFIEVVRERRGERLQKAGDTPLFEGDVWVGARAVELGLADGLGDLRSVMRSRFGDAVRFAMIEERSGLFGRVRLGLQAERAGSAAIAGLVEQVEARALWSRYGL</sequence>
<accession>A0A162JW43</accession>
<protein>
    <submittedName>
        <fullName evidence="6">Peptidase S49</fullName>
    </submittedName>
</protein>
<evidence type="ECO:0000256" key="3">
    <source>
        <dbReference type="ARBA" id="ARBA00022801"/>
    </source>
</evidence>
<dbReference type="OrthoDB" id="9764363at2"/>
<dbReference type="Proteomes" id="UP000075787">
    <property type="component" value="Unassembled WGS sequence"/>
</dbReference>
<dbReference type="GO" id="GO:0006508">
    <property type="term" value="P:proteolysis"/>
    <property type="evidence" value="ECO:0007669"/>
    <property type="project" value="UniProtKB-KW"/>
</dbReference>
<dbReference type="GeneID" id="97240841"/>
<gene>
    <name evidence="6" type="ORF">AUP44_14935</name>
</gene>
<organism evidence="6 7">
    <name type="scientific">Tistrella mobilis</name>
    <dbReference type="NCBI Taxonomy" id="171437"/>
    <lineage>
        <taxon>Bacteria</taxon>
        <taxon>Pseudomonadati</taxon>
        <taxon>Pseudomonadota</taxon>
        <taxon>Alphaproteobacteria</taxon>
        <taxon>Geminicoccales</taxon>
        <taxon>Geminicoccaceae</taxon>
        <taxon>Tistrella</taxon>
    </lineage>
</organism>
<comment type="caution">
    <text evidence="6">The sequence shown here is derived from an EMBL/GenBank/DDBJ whole genome shotgun (WGS) entry which is preliminary data.</text>
</comment>
<evidence type="ECO:0000259" key="5">
    <source>
        <dbReference type="Pfam" id="PF01343"/>
    </source>
</evidence>
<dbReference type="Gene3D" id="6.20.330.10">
    <property type="match status" value="1"/>
</dbReference>
<dbReference type="Pfam" id="PF01343">
    <property type="entry name" value="Peptidase_S49"/>
    <property type="match status" value="1"/>
</dbReference>
<evidence type="ECO:0000313" key="7">
    <source>
        <dbReference type="Proteomes" id="UP000075787"/>
    </source>
</evidence>
<dbReference type="CDD" id="cd07023">
    <property type="entry name" value="S49_Sppa_N_C"/>
    <property type="match status" value="1"/>
</dbReference>
<dbReference type="PANTHER" id="PTHR42987">
    <property type="entry name" value="PEPTIDASE S49"/>
    <property type="match status" value="1"/>
</dbReference>
<evidence type="ECO:0000313" key="6">
    <source>
        <dbReference type="EMBL" id="KYO49989.1"/>
    </source>
</evidence>
<dbReference type="SUPFAM" id="SSF52096">
    <property type="entry name" value="ClpP/crotonase"/>
    <property type="match status" value="1"/>
</dbReference>
<dbReference type="InterPro" id="IPR047272">
    <property type="entry name" value="S49_SppA_C"/>
</dbReference>
<feature type="domain" description="Peptidase S49" evidence="5">
    <location>
        <begin position="93"/>
        <end position="237"/>
    </location>
</feature>
<keyword evidence="2" id="KW-0645">Protease</keyword>
<keyword evidence="4" id="KW-0720">Serine protease</keyword>
<dbReference type="InterPro" id="IPR002142">
    <property type="entry name" value="Peptidase_S49"/>
</dbReference>
<reference evidence="6 7" key="1">
    <citation type="submission" date="2015-12" db="EMBL/GenBank/DDBJ databases">
        <title>Genome sequence of Tistrella mobilis MCCC 1A02139.</title>
        <authorList>
            <person name="Lu L."/>
            <person name="Lai Q."/>
            <person name="Shao Z."/>
            <person name="Qian P."/>
        </authorList>
    </citation>
    <scope>NUCLEOTIDE SEQUENCE [LARGE SCALE GENOMIC DNA]</scope>
    <source>
        <strain evidence="6 7">MCCC 1A02139</strain>
    </source>
</reference>
<dbReference type="EMBL" id="LPZR01000211">
    <property type="protein sequence ID" value="KYO49989.1"/>
    <property type="molecule type" value="Genomic_DNA"/>
</dbReference>
<dbReference type="PANTHER" id="PTHR42987:SF8">
    <property type="entry name" value="PROTEINASE"/>
    <property type="match status" value="1"/>
</dbReference>
<keyword evidence="3" id="KW-0378">Hydrolase</keyword>